<evidence type="ECO:0000313" key="1">
    <source>
        <dbReference type="EMBL" id="TFK18010.1"/>
    </source>
</evidence>
<reference evidence="1 2" key="1">
    <citation type="journal article" date="2019" name="Nat. Ecol. Evol.">
        <title>Megaphylogeny resolves global patterns of mushroom evolution.</title>
        <authorList>
            <person name="Varga T."/>
            <person name="Krizsan K."/>
            <person name="Foldi C."/>
            <person name="Dima B."/>
            <person name="Sanchez-Garcia M."/>
            <person name="Sanchez-Ramirez S."/>
            <person name="Szollosi G.J."/>
            <person name="Szarkandi J.G."/>
            <person name="Papp V."/>
            <person name="Albert L."/>
            <person name="Andreopoulos W."/>
            <person name="Angelini C."/>
            <person name="Antonin V."/>
            <person name="Barry K.W."/>
            <person name="Bougher N.L."/>
            <person name="Buchanan P."/>
            <person name="Buyck B."/>
            <person name="Bense V."/>
            <person name="Catcheside P."/>
            <person name="Chovatia M."/>
            <person name="Cooper J."/>
            <person name="Damon W."/>
            <person name="Desjardin D."/>
            <person name="Finy P."/>
            <person name="Geml J."/>
            <person name="Haridas S."/>
            <person name="Hughes K."/>
            <person name="Justo A."/>
            <person name="Karasinski D."/>
            <person name="Kautmanova I."/>
            <person name="Kiss B."/>
            <person name="Kocsube S."/>
            <person name="Kotiranta H."/>
            <person name="LaButti K.M."/>
            <person name="Lechner B.E."/>
            <person name="Liimatainen K."/>
            <person name="Lipzen A."/>
            <person name="Lukacs Z."/>
            <person name="Mihaltcheva S."/>
            <person name="Morgado L.N."/>
            <person name="Niskanen T."/>
            <person name="Noordeloos M.E."/>
            <person name="Ohm R.A."/>
            <person name="Ortiz-Santana B."/>
            <person name="Ovrebo C."/>
            <person name="Racz N."/>
            <person name="Riley R."/>
            <person name="Savchenko A."/>
            <person name="Shiryaev A."/>
            <person name="Soop K."/>
            <person name="Spirin V."/>
            <person name="Szebenyi C."/>
            <person name="Tomsovsky M."/>
            <person name="Tulloss R.E."/>
            <person name="Uehling J."/>
            <person name="Grigoriev I.V."/>
            <person name="Vagvolgyi C."/>
            <person name="Papp T."/>
            <person name="Martin F.M."/>
            <person name="Miettinen O."/>
            <person name="Hibbett D.S."/>
            <person name="Nagy L.G."/>
        </authorList>
    </citation>
    <scope>NUCLEOTIDE SEQUENCE [LARGE SCALE GENOMIC DNA]</scope>
    <source>
        <strain evidence="1 2">CBS 121175</strain>
    </source>
</reference>
<gene>
    <name evidence="1" type="ORF">FA15DRAFT_675600</name>
</gene>
<name>A0A5C3KDF1_COPMA</name>
<dbReference type="AlphaFoldDB" id="A0A5C3KDF1"/>
<accession>A0A5C3KDF1</accession>
<protein>
    <submittedName>
        <fullName evidence="1">Uncharacterized protein</fullName>
    </submittedName>
</protein>
<dbReference type="Proteomes" id="UP000307440">
    <property type="component" value="Unassembled WGS sequence"/>
</dbReference>
<sequence>MTTVFTEKSRHLPLRDPATLSDMVIKASESGDGGNLPLATRRAHGPWARRLLVALVVLTAGALGRDMYVRYVRPGGCRGIRHPDPAREVEVGKVVPVVLNPTPFISAPNGSVLNIPAPQKATPDTPSSILPASYPVPSDVTVEKCVSWDREDVDPLNAVVASIGGVSIDRGLFFVSRGERSHGWLSVYQGKEELPQGEARVDLRILEPHGHWFLDSVKVCKVKRADGSMGVGVFTPDDLVVPKNIVVRPSWWDGKFQRYHHQAPAVMMTVHLPPADASSVLNIDHLDADMPLFKQDLHLVLLRDTVKFNQLSLVTSERDVWVGHANADSLSIVAPNGKISGQFQIGSSIVLRSKRAPVQAHVDVYSGEASIEATTIDSNVHLTTSLVGLPGQEDSRYKVNASATETGRVFLDITYLPLFAHLDVGVVAGTGGARARIAENWQGRFNATTTDAKAAARDPGDKVSSLKSNSEKRIMIDPSSTDYYIHGVKFLVTSYHPSGFVNMESRGRTTLEL</sequence>
<dbReference type="EMBL" id="ML210441">
    <property type="protein sequence ID" value="TFK18010.1"/>
    <property type="molecule type" value="Genomic_DNA"/>
</dbReference>
<dbReference type="STRING" id="230819.A0A5C3KDF1"/>
<proteinExistence type="predicted"/>
<keyword evidence="2" id="KW-1185">Reference proteome</keyword>
<dbReference type="OrthoDB" id="5570013at2759"/>
<organism evidence="1 2">
    <name type="scientific">Coprinopsis marcescibilis</name>
    <name type="common">Agaric fungus</name>
    <name type="synonym">Psathyrella marcescibilis</name>
    <dbReference type="NCBI Taxonomy" id="230819"/>
    <lineage>
        <taxon>Eukaryota</taxon>
        <taxon>Fungi</taxon>
        <taxon>Dikarya</taxon>
        <taxon>Basidiomycota</taxon>
        <taxon>Agaricomycotina</taxon>
        <taxon>Agaricomycetes</taxon>
        <taxon>Agaricomycetidae</taxon>
        <taxon>Agaricales</taxon>
        <taxon>Agaricineae</taxon>
        <taxon>Psathyrellaceae</taxon>
        <taxon>Coprinopsis</taxon>
    </lineage>
</organism>
<evidence type="ECO:0000313" key="2">
    <source>
        <dbReference type="Proteomes" id="UP000307440"/>
    </source>
</evidence>